<keyword evidence="4" id="KW-1185">Reference proteome</keyword>
<keyword evidence="2" id="KW-0812">Transmembrane</keyword>
<comment type="caution">
    <text evidence="3">The sequence shown here is derived from an EMBL/GenBank/DDBJ whole genome shotgun (WGS) entry which is preliminary data.</text>
</comment>
<gene>
    <name evidence="3" type="ORF">GCM10010305_51370</name>
</gene>
<dbReference type="Pfam" id="PF26427">
    <property type="entry name" value="HR_L37"/>
    <property type="match status" value="1"/>
</dbReference>
<evidence type="ECO:0000256" key="1">
    <source>
        <dbReference type="SAM" id="MobiDB-lite"/>
    </source>
</evidence>
<proteinExistence type="predicted"/>
<feature type="compositionally biased region" description="Basic residues" evidence="1">
    <location>
        <begin position="76"/>
        <end position="96"/>
    </location>
</feature>
<protein>
    <submittedName>
        <fullName evidence="3">Uncharacterized protein</fullName>
    </submittedName>
</protein>
<feature type="transmembrane region" description="Helical" evidence="2">
    <location>
        <begin position="21"/>
        <end position="42"/>
    </location>
</feature>
<reference evidence="3" key="2">
    <citation type="submission" date="2020-09" db="EMBL/GenBank/DDBJ databases">
        <authorList>
            <person name="Sun Q."/>
            <person name="Ohkuma M."/>
        </authorList>
    </citation>
    <scope>NUCLEOTIDE SEQUENCE</scope>
    <source>
        <strain evidence="3">JCM 4518</strain>
    </source>
</reference>
<sequence length="96" mass="10492">MYADRPRSAVSVRISSRRSSGIVTVTFLVAILMTILPGLGAVRRFRKVAPGCGSPGVNLRLPGHHPRERGSPMAKRGNKKRARKKKKANHGKRPNA</sequence>
<feature type="region of interest" description="Disordered" evidence="1">
    <location>
        <begin position="52"/>
        <end position="96"/>
    </location>
</feature>
<keyword evidence="2" id="KW-1133">Transmembrane helix</keyword>
<keyword evidence="2" id="KW-0472">Membrane</keyword>
<dbReference type="InterPro" id="IPR058090">
    <property type="entry name" value="bL37_actino"/>
</dbReference>
<name>A0A918WAV7_9ACTN</name>
<dbReference type="Proteomes" id="UP000644020">
    <property type="component" value="Unassembled WGS sequence"/>
</dbReference>
<evidence type="ECO:0000256" key="2">
    <source>
        <dbReference type="SAM" id="Phobius"/>
    </source>
</evidence>
<reference evidence="3" key="1">
    <citation type="journal article" date="2014" name="Int. J. Syst. Evol. Microbiol.">
        <title>Complete genome sequence of Corynebacterium casei LMG S-19264T (=DSM 44701T), isolated from a smear-ripened cheese.</title>
        <authorList>
            <consortium name="US DOE Joint Genome Institute (JGI-PGF)"/>
            <person name="Walter F."/>
            <person name="Albersmeier A."/>
            <person name="Kalinowski J."/>
            <person name="Ruckert C."/>
        </authorList>
    </citation>
    <scope>NUCLEOTIDE SEQUENCE</scope>
    <source>
        <strain evidence="3">JCM 4518</strain>
    </source>
</reference>
<dbReference type="AlphaFoldDB" id="A0A918WAV7"/>
<organism evidence="3 4">
    <name type="scientific">Streptomyces termitum</name>
    <dbReference type="NCBI Taxonomy" id="67368"/>
    <lineage>
        <taxon>Bacteria</taxon>
        <taxon>Bacillati</taxon>
        <taxon>Actinomycetota</taxon>
        <taxon>Actinomycetes</taxon>
        <taxon>Kitasatosporales</taxon>
        <taxon>Streptomycetaceae</taxon>
        <taxon>Streptomyces</taxon>
    </lineage>
</organism>
<evidence type="ECO:0000313" key="3">
    <source>
        <dbReference type="EMBL" id="GHB01821.1"/>
    </source>
</evidence>
<accession>A0A918WAV7</accession>
<evidence type="ECO:0000313" key="4">
    <source>
        <dbReference type="Proteomes" id="UP000644020"/>
    </source>
</evidence>
<dbReference type="NCBIfam" id="NF047428">
    <property type="entry name" value="ribo_Myco_bL37"/>
    <property type="match status" value="1"/>
</dbReference>
<dbReference type="EMBL" id="BMUL01000016">
    <property type="protein sequence ID" value="GHB01821.1"/>
    <property type="molecule type" value="Genomic_DNA"/>
</dbReference>